<gene>
    <name evidence="1" type="ORF">Adt_05645</name>
</gene>
<evidence type="ECO:0000313" key="1">
    <source>
        <dbReference type="EMBL" id="KAL2532294.1"/>
    </source>
</evidence>
<dbReference type="Proteomes" id="UP001604336">
    <property type="component" value="Unassembled WGS sequence"/>
</dbReference>
<dbReference type="SUPFAM" id="SSF57756">
    <property type="entry name" value="Retrovirus zinc finger-like domains"/>
    <property type="match status" value="1"/>
</dbReference>
<comment type="caution">
    <text evidence="1">The sequence shown here is derived from an EMBL/GenBank/DDBJ whole genome shotgun (WGS) entry which is preliminary data.</text>
</comment>
<reference evidence="2" key="1">
    <citation type="submission" date="2024-07" db="EMBL/GenBank/DDBJ databases">
        <title>Two chromosome-level genome assemblies of Korean endemic species Abeliophyllum distichum and Forsythia ovata (Oleaceae).</title>
        <authorList>
            <person name="Jang H."/>
        </authorList>
    </citation>
    <scope>NUCLEOTIDE SEQUENCE [LARGE SCALE GENOMIC DNA]</scope>
</reference>
<organism evidence="1 2">
    <name type="scientific">Abeliophyllum distichum</name>
    <dbReference type="NCBI Taxonomy" id="126358"/>
    <lineage>
        <taxon>Eukaryota</taxon>
        <taxon>Viridiplantae</taxon>
        <taxon>Streptophyta</taxon>
        <taxon>Embryophyta</taxon>
        <taxon>Tracheophyta</taxon>
        <taxon>Spermatophyta</taxon>
        <taxon>Magnoliopsida</taxon>
        <taxon>eudicotyledons</taxon>
        <taxon>Gunneridae</taxon>
        <taxon>Pentapetalae</taxon>
        <taxon>asterids</taxon>
        <taxon>lamiids</taxon>
        <taxon>Lamiales</taxon>
        <taxon>Oleaceae</taxon>
        <taxon>Forsythieae</taxon>
        <taxon>Abeliophyllum</taxon>
    </lineage>
</organism>
<dbReference type="EMBL" id="JBFOLK010000002">
    <property type="protein sequence ID" value="KAL2532294.1"/>
    <property type="molecule type" value="Genomic_DNA"/>
</dbReference>
<dbReference type="AlphaFoldDB" id="A0ABD1V4Q3"/>
<accession>A0ABD1V4Q3</accession>
<keyword evidence="2" id="KW-1185">Reference proteome</keyword>
<dbReference type="InterPro" id="IPR036875">
    <property type="entry name" value="Znf_CCHC_sf"/>
</dbReference>
<sequence>MLGKNKGICHSCKRSGHYLQACPTKKRFSVCGEGFVKWMEVEKKSENIRRPFFCCSTNCGYFKWSNDIGESSGDYDVGESSDVSSSRNTAKDEIVNLSRIFKIFSQIFEQEDVEISVSVTISKGKGTTEENSKGKDKTKMN</sequence>
<name>A0ABD1V4Q3_9LAMI</name>
<proteinExistence type="predicted"/>
<evidence type="ECO:0000313" key="2">
    <source>
        <dbReference type="Proteomes" id="UP001604336"/>
    </source>
</evidence>
<protein>
    <submittedName>
        <fullName evidence="1">Zinc finger protein</fullName>
    </submittedName>
</protein>